<dbReference type="InterPro" id="IPR025491">
    <property type="entry name" value="DUF4382"/>
</dbReference>
<dbReference type="Pfam" id="PF14321">
    <property type="entry name" value="DUF4382"/>
    <property type="match status" value="1"/>
</dbReference>
<comment type="caution">
    <text evidence="3">The sequence shown here is derived from an EMBL/GenBank/DDBJ whole genome shotgun (WGS) entry which is preliminary data.</text>
</comment>
<dbReference type="RefSeq" id="WP_161818985.1">
    <property type="nucleotide sequence ID" value="NZ_JAACJS010000015.1"/>
</dbReference>
<evidence type="ECO:0000313" key="4">
    <source>
        <dbReference type="Proteomes" id="UP000753802"/>
    </source>
</evidence>
<dbReference type="Proteomes" id="UP000753802">
    <property type="component" value="Unassembled WGS sequence"/>
</dbReference>
<evidence type="ECO:0000313" key="3">
    <source>
        <dbReference type="EMBL" id="NCI50669.1"/>
    </source>
</evidence>
<sequence>MKNKHTLLGLAMALAVVCFTACKKNDSAGAEVAAGKQQLSLYLTDAPGLFDHVYVDIKSVKVLVDTSKDTRRHDNEDWDRRGSNDRKNDSSFVWEELSIRAGVYDILNFRNGVDTLFASNTIVNGSIRLIKVELGTNNSVVKDSVTYPVSLPLGDKNYVLIKLRGNECEEFVPGRRRLWLDFDVSRSVIVDFRNQFFLRPVFHFFTVSTTGSIAGRIEPKDGFPVVSVYNSADTAYALPDRNGNFKLRGLKEGTYTVFVNASNGYKDATIGNVVVKAPGETSVGTIKLSK</sequence>
<keyword evidence="4" id="KW-1185">Reference proteome</keyword>
<proteinExistence type="predicted"/>
<evidence type="ECO:0000256" key="1">
    <source>
        <dbReference type="SAM" id="SignalP"/>
    </source>
</evidence>
<dbReference type="InterPro" id="IPR013784">
    <property type="entry name" value="Carb-bd-like_fold"/>
</dbReference>
<dbReference type="Gene3D" id="2.60.40.1120">
    <property type="entry name" value="Carboxypeptidase-like, regulatory domain"/>
    <property type="match status" value="1"/>
</dbReference>
<feature type="domain" description="DUF4382" evidence="2">
    <location>
        <begin position="38"/>
        <end position="200"/>
    </location>
</feature>
<dbReference type="EMBL" id="JAACJS010000015">
    <property type="protein sequence ID" value="NCI50669.1"/>
    <property type="molecule type" value="Genomic_DNA"/>
</dbReference>
<evidence type="ECO:0000259" key="2">
    <source>
        <dbReference type="Pfam" id="PF14321"/>
    </source>
</evidence>
<keyword evidence="1" id="KW-0732">Signal</keyword>
<protein>
    <submittedName>
        <fullName evidence="3">DUF4382 domain-containing protein</fullName>
    </submittedName>
</protein>
<gene>
    <name evidence="3" type="ORF">GWC95_12095</name>
</gene>
<reference evidence="3 4" key="1">
    <citation type="submission" date="2020-01" db="EMBL/GenBank/DDBJ databases">
        <title>Genome analysis.</title>
        <authorList>
            <person name="Wu S."/>
            <person name="Wang G."/>
        </authorList>
    </citation>
    <scope>NUCLEOTIDE SEQUENCE [LARGE SCALE GENOMIC DNA]</scope>
    <source>
        <strain evidence="3 4">SYL130</strain>
    </source>
</reference>
<name>A0ABW9ZU50_9BACT</name>
<feature type="signal peptide" evidence="1">
    <location>
        <begin position="1"/>
        <end position="23"/>
    </location>
</feature>
<dbReference type="SUPFAM" id="SSF49452">
    <property type="entry name" value="Starch-binding domain-like"/>
    <property type="match status" value="1"/>
</dbReference>
<organism evidence="3 4">
    <name type="scientific">Sediminibacterium roseum</name>
    <dbReference type="NCBI Taxonomy" id="1978412"/>
    <lineage>
        <taxon>Bacteria</taxon>
        <taxon>Pseudomonadati</taxon>
        <taxon>Bacteroidota</taxon>
        <taxon>Chitinophagia</taxon>
        <taxon>Chitinophagales</taxon>
        <taxon>Chitinophagaceae</taxon>
        <taxon>Sediminibacterium</taxon>
    </lineage>
</organism>
<accession>A0ABW9ZU50</accession>
<feature type="chain" id="PRO_5046049617" evidence="1">
    <location>
        <begin position="24"/>
        <end position="290"/>
    </location>
</feature>